<feature type="region of interest" description="Disordered" evidence="11">
    <location>
        <begin position="81"/>
        <end position="106"/>
    </location>
</feature>
<dbReference type="GO" id="GO:0000981">
    <property type="term" value="F:DNA-binding transcription factor activity, RNA polymerase II-specific"/>
    <property type="evidence" value="ECO:0007669"/>
    <property type="project" value="UniProtKB-ARBA"/>
</dbReference>
<evidence type="ECO:0000256" key="5">
    <source>
        <dbReference type="ARBA" id="ARBA00022833"/>
    </source>
</evidence>
<evidence type="ECO:0000256" key="7">
    <source>
        <dbReference type="ARBA" id="ARBA00023163"/>
    </source>
</evidence>
<dbReference type="GO" id="GO:1990527">
    <property type="term" value="C:Tec1p-Ste12p-Dig1p complex"/>
    <property type="evidence" value="ECO:0007669"/>
    <property type="project" value="TreeGrafter"/>
</dbReference>
<dbReference type="InParanoid" id="A0A067PAB1"/>
<feature type="compositionally biased region" description="Basic and acidic residues" evidence="11">
    <location>
        <begin position="43"/>
        <end position="56"/>
    </location>
</feature>
<feature type="compositionally biased region" description="Low complexity" evidence="11">
    <location>
        <begin position="1046"/>
        <end position="1064"/>
    </location>
</feature>
<dbReference type="PROSITE" id="PS50157">
    <property type="entry name" value="ZINC_FINGER_C2H2_2"/>
    <property type="match status" value="2"/>
</dbReference>
<dbReference type="SMART" id="SM00424">
    <property type="entry name" value="STE"/>
    <property type="match status" value="1"/>
</dbReference>
<dbReference type="SUPFAM" id="SSF57667">
    <property type="entry name" value="beta-beta-alpha zinc fingers"/>
    <property type="match status" value="1"/>
</dbReference>
<dbReference type="InterPro" id="IPR052127">
    <property type="entry name" value="STE12_transcription_factor"/>
</dbReference>
<keyword evidence="5" id="KW-0862">Zinc</keyword>
<evidence type="ECO:0000313" key="13">
    <source>
        <dbReference type="EMBL" id="KDQ50780.1"/>
    </source>
</evidence>
<feature type="region of interest" description="Disordered" evidence="11">
    <location>
        <begin position="969"/>
        <end position="1007"/>
    </location>
</feature>
<keyword evidence="2" id="KW-0479">Metal-binding</keyword>
<feature type="compositionally biased region" description="Low complexity" evidence="11">
    <location>
        <begin position="601"/>
        <end position="669"/>
    </location>
</feature>
<feature type="region of interest" description="Disordered" evidence="11">
    <location>
        <begin position="597"/>
        <end position="674"/>
    </location>
</feature>
<feature type="region of interest" description="Disordered" evidence="11">
    <location>
        <begin position="231"/>
        <end position="251"/>
    </location>
</feature>
<dbReference type="STRING" id="933084.A0A067PAB1"/>
<dbReference type="PROSITE" id="PS00028">
    <property type="entry name" value="ZINC_FINGER_C2H2_1"/>
    <property type="match status" value="2"/>
</dbReference>
<feature type="region of interest" description="Disordered" evidence="11">
    <location>
        <begin position="1046"/>
        <end position="1066"/>
    </location>
</feature>
<feature type="region of interest" description="Disordered" evidence="11">
    <location>
        <begin position="36"/>
        <end position="56"/>
    </location>
</feature>
<evidence type="ECO:0000259" key="12">
    <source>
        <dbReference type="PROSITE" id="PS50157"/>
    </source>
</evidence>
<feature type="compositionally biased region" description="Low complexity" evidence="11">
    <location>
        <begin position="83"/>
        <end position="103"/>
    </location>
</feature>
<keyword evidence="14" id="KW-1185">Reference proteome</keyword>
<organism evidence="13 14">
    <name type="scientific">Jaapia argillacea MUCL 33604</name>
    <dbReference type="NCBI Taxonomy" id="933084"/>
    <lineage>
        <taxon>Eukaryota</taxon>
        <taxon>Fungi</taxon>
        <taxon>Dikarya</taxon>
        <taxon>Basidiomycota</taxon>
        <taxon>Agaricomycotina</taxon>
        <taxon>Agaricomycetes</taxon>
        <taxon>Agaricomycetidae</taxon>
        <taxon>Jaapiales</taxon>
        <taxon>Jaapiaceae</taxon>
        <taxon>Jaapia</taxon>
    </lineage>
</organism>
<dbReference type="Gene3D" id="3.30.160.60">
    <property type="entry name" value="Classic Zinc Finger"/>
    <property type="match status" value="2"/>
</dbReference>
<dbReference type="GO" id="GO:0000978">
    <property type="term" value="F:RNA polymerase II cis-regulatory region sequence-specific DNA binding"/>
    <property type="evidence" value="ECO:0007669"/>
    <property type="project" value="UniProtKB-ARBA"/>
</dbReference>
<evidence type="ECO:0000256" key="11">
    <source>
        <dbReference type="SAM" id="MobiDB-lite"/>
    </source>
</evidence>
<dbReference type="SMART" id="SM00355">
    <property type="entry name" value="ZnF_C2H2"/>
    <property type="match status" value="2"/>
</dbReference>
<dbReference type="FunFam" id="3.30.160.60:FF:000072">
    <property type="entry name" value="zinc finger protein 143 isoform X1"/>
    <property type="match status" value="1"/>
</dbReference>
<evidence type="ECO:0000256" key="8">
    <source>
        <dbReference type="ARBA" id="ARBA00023242"/>
    </source>
</evidence>
<keyword evidence="3" id="KW-0677">Repeat</keyword>
<dbReference type="GO" id="GO:1990526">
    <property type="term" value="C:Ste12p-Dig1p-Dig2p complex"/>
    <property type="evidence" value="ECO:0007669"/>
    <property type="project" value="TreeGrafter"/>
</dbReference>
<name>A0A067PAB1_9AGAM</name>
<evidence type="ECO:0000256" key="3">
    <source>
        <dbReference type="ARBA" id="ARBA00022737"/>
    </source>
</evidence>
<gene>
    <name evidence="13" type="ORF">JAAARDRAFT_51074</name>
</gene>
<dbReference type="GO" id="GO:0005634">
    <property type="term" value="C:nucleus"/>
    <property type="evidence" value="ECO:0007669"/>
    <property type="project" value="UniProtKB-SubCell"/>
</dbReference>
<evidence type="ECO:0000256" key="4">
    <source>
        <dbReference type="ARBA" id="ARBA00022771"/>
    </source>
</evidence>
<reference evidence="14" key="1">
    <citation type="journal article" date="2014" name="Proc. Natl. Acad. Sci. U.S.A.">
        <title>Extensive sampling of basidiomycete genomes demonstrates inadequacy of the white-rot/brown-rot paradigm for wood decay fungi.</title>
        <authorList>
            <person name="Riley R."/>
            <person name="Salamov A.A."/>
            <person name="Brown D.W."/>
            <person name="Nagy L.G."/>
            <person name="Floudas D."/>
            <person name="Held B.W."/>
            <person name="Levasseur A."/>
            <person name="Lombard V."/>
            <person name="Morin E."/>
            <person name="Otillar R."/>
            <person name="Lindquist E.A."/>
            <person name="Sun H."/>
            <person name="LaButti K.M."/>
            <person name="Schmutz J."/>
            <person name="Jabbour D."/>
            <person name="Luo H."/>
            <person name="Baker S.E."/>
            <person name="Pisabarro A.G."/>
            <person name="Walton J.D."/>
            <person name="Blanchette R.A."/>
            <person name="Henrissat B."/>
            <person name="Martin F."/>
            <person name="Cullen D."/>
            <person name="Hibbett D.S."/>
            <person name="Grigoriev I.V."/>
        </authorList>
    </citation>
    <scope>NUCLEOTIDE SEQUENCE [LARGE SCALE GENOMIC DNA]</scope>
    <source>
        <strain evidence="14">MUCL 33604</strain>
    </source>
</reference>
<dbReference type="AlphaFoldDB" id="A0A067PAB1"/>
<dbReference type="FunFam" id="3.30.160.60:FF:000110">
    <property type="entry name" value="Zinc finger protein-like"/>
    <property type="match status" value="1"/>
</dbReference>
<feature type="region of interest" description="Disordered" evidence="11">
    <location>
        <begin position="506"/>
        <end position="531"/>
    </location>
</feature>
<dbReference type="InterPro" id="IPR036236">
    <property type="entry name" value="Znf_C2H2_sf"/>
</dbReference>
<feature type="compositionally biased region" description="Basic and acidic residues" evidence="11">
    <location>
        <begin position="449"/>
        <end position="466"/>
    </location>
</feature>
<keyword evidence="7" id="KW-0804">Transcription</keyword>
<dbReference type="GO" id="GO:0008270">
    <property type="term" value="F:zinc ion binding"/>
    <property type="evidence" value="ECO:0007669"/>
    <property type="project" value="UniProtKB-KW"/>
</dbReference>
<dbReference type="PANTHER" id="PTHR47427">
    <property type="entry name" value="PROTEIN STE12"/>
    <property type="match status" value="1"/>
</dbReference>
<dbReference type="InterPro" id="IPR003120">
    <property type="entry name" value="Ste12"/>
</dbReference>
<dbReference type="OrthoDB" id="1095242at2759"/>
<feature type="compositionally biased region" description="Low complexity" evidence="11">
    <location>
        <begin position="891"/>
        <end position="904"/>
    </location>
</feature>
<dbReference type="Pfam" id="PF02200">
    <property type="entry name" value="STE"/>
    <property type="match status" value="1"/>
</dbReference>
<feature type="compositionally biased region" description="Low complexity" evidence="11">
    <location>
        <begin position="1108"/>
        <end position="1118"/>
    </location>
</feature>
<comment type="subcellular location">
    <subcellularLocation>
        <location evidence="1">Nucleus</location>
    </subcellularLocation>
</comment>
<feature type="region of interest" description="Disordered" evidence="11">
    <location>
        <begin position="891"/>
        <end position="912"/>
    </location>
</feature>
<comment type="similarity">
    <text evidence="9">Belongs to the STE12 transcription factor family.</text>
</comment>
<proteinExistence type="inferred from homology"/>
<dbReference type="PANTHER" id="PTHR47427:SF1">
    <property type="entry name" value="PROTEIN STE12"/>
    <property type="match status" value="1"/>
</dbReference>
<evidence type="ECO:0000256" key="9">
    <source>
        <dbReference type="ARBA" id="ARBA00024345"/>
    </source>
</evidence>
<feature type="region of interest" description="Disordered" evidence="11">
    <location>
        <begin position="1106"/>
        <end position="1130"/>
    </location>
</feature>
<feature type="compositionally biased region" description="Polar residues" evidence="11">
    <location>
        <begin position="428"/>
        <end position="438"/>
    </location>
</feature>
<accession>A0A067PAB1</accession>
<feature type="region of interest" description="Disordered" evidence="11">
    <location>
        <begin position="147"/>
        <end position="172"/>
    </location>
</feature>
<feature type="compositionally biased region" description="Polar residues" evidence="11">
    <location>
        <begin position="998"/>
        <end position="1007"/>
    </location>
</feature>
<keyword evidence="4 10" id="KW-0863">Zinc-finger</keyword>
<keyword evidence="6" id="KW-0805">Transcription regulation</keyword>
<keyword evidence="8" id="KW-0539">Nucleus</keyword>
<dbReference type="HOGENOM" id="CLU_004873_0_0_1"/>
<feature type="region of interest" description="Disordered" evidence="11">
    <location>
        <begin position="411"/>
        <end position="480"/>
    </location>
</feature>
<evidence type="ECO:0000256" key="6">
    <source>
        <dbReference type="ARBA" id="ARBA00023015"/>
    </source>
</evidence>
<dbReference type="Proteomes" id="UP000027265">
    <property type="component" value="Unassembled WGS sequence"/>
</dbReference>
<dbReference type="InterPro" id="IPR013087">
    <property type="entry name" value="Znf_C2H2_type"/>
</dbReference>
<evidence type="ECO:0000313" key="14">
    <source>
        <dbReference type="Proteomes" id="UP000027265"/>
    </source>
</evidence>
<evidence type="ECO:0000256" key="1">
    <source>
        <dbReference type="ARBA" id="ARBA00004123"/>
    </source>
</evidence>
<protein>
    <recommendedName>
        <fullName evidence="12">C2H2-type domain-containing protein</fullName>
    </recommendedName>
</protein>
<dbReference type="EMBL" id="KL197755">
    <property type="protein sequence ID" value="KDQ50780.1"/>
    <property type="molecule type" value="Genomic_DNA"/>
</dbReference>
<dbReference type="Pfam" id="PF00096">
    <property type="entry name" value="zf-C2H2"/>
    <property type="match status" value="2"/>
</dbReference>
<evidence type="ECO:0000256" key="2">
    <source>
        <dbReference type="ARBA" id="ARBA00022723"/>
    </source>
</evidence>
<feature type="compositionally biased region" description="Polar residues" evidence="11">
    <location>
        <begin position="235"/>
        <end position="244"/>
    </location>
</feature>
<feature type="domain" description="C2H2-type" evidence="12">
    <location>
        <begin position="731"/>
        <end position="760"/>
    </location>
</feature>
<sequence length="1182" mass="128745">MTRKEKRAGYFPRGGGISPIIQLAEAVCHWQSSSSGQVVGNRTRTDKPRGRRKGIAEKEEFVNISRKTQVYQQPAPHHFYVNSNFHSNAPSHSASSSGSSSPRSFRDLGYAQAKTSLIYQQGYSNYQPATSSTSYQQSAILNVTSAAPAPHENDDYSTRGPHPEIPSQSENSLAQHAQNLVAPSQAISSYRRYSNGLTRALTPQERDLLAHLDRLKFFLATAPSRWNDAHLSTVDPEQSASSGSGAYPVGHPQSNHPALNRFLLPNHEYVSCVLWGGLYHITGTDIVRALVYRFEAFGRPVKNMKKFEEGVFSDLRNLKPGQDACLEEPKSPFLDLLFKYQCIRTQKKQKVFYWFSVPHDRLFLDALERDLKREKMGQEPTTTVVREPALSFTYDPTKSLYDQFSKAQGGIEGEGELEAAVRKADAATHSSNAGSPDTSPADGTGDSQLFDKHPHSSATDPDHSSMDELQGSGGEDVPVATKVHPGLRAAAGNPFFSNFPMFEGSPSYKQRRKKGSKTIPSGAVRKTPMRETSYGQQSSAAEMAGGVGFGPGESSMTAADMFFAQAKGELAPPNPIGTEQERMIKIAKAHLAKVEAMKDTSSLPGQGQSSYQQQASTSTQMMNGSTQSPSIPASASSSTFAGSSPSSFVDSRSSSAMSQVDQQQHSQQRPHVEQRYTHPILPVSGYSQFNDANGHNLAPRAATMPQDIVHIPSADQMLMNSESSAPVSKDYVCPLFSCGRMFKRMEHLKRHLRTHTMERPYLCTRCSKRFSRSDNLTQHLRIHLRVDADGGSMSMAGDDADVESDEFDDFEGDEGYTYSGENGYLNGPETVEEFESALLAVEATATDGQDIYYHPDTQALSSTPPFAHMPDITNPLSLATSPGFQWMITSRSQQPSPAFSSASAPSPPSAHLHANRLQTAPAYARYAPPSSAGSYTGNEYVTSISAPSHKVAFDQSSSSLYPSALGYGSSPAGAGPIRRHRSATPSMARVPDDIRRPSSATVYGSANGTRGYHPYSLPANVRLTHSAHSSPAMHAIPLDYASSGTLSMSSMSSSGSHSRTSSSGHFHDQLGQILNLDQMDTEPMSYQAHAVSGSYPDMYRAESPIPYANANSSTTTTTVSHPDAVRLDDNSSSNQFMYTMGMADPRSGQYLEQQQQQPTMQHAAYYTTLAHAQLPQSQQHVL</sequence>
<evidence type="ECO:0000256" key="10">
    <source>
        <dbReference type="PROSITE-ProRule" id="PRU00042"/>
    </source>
</evidence>
<feature type="domain" description="C2H2-type" evidence="12">
    <location>
        <begin position="761"/>
        <end position="783"/>
    </location>
</feature>